<evidence type="ECO:0000313" key="1">
    <source>
        <dbReference type="EMBL" id="KAK9739047.1"/>
    </source>
</evidence>
<accession>A0AAW1LZV0</accession>
<evidence type="ECO:0000313" key="2">
    <source>
        <dbReference type="Proteomes" id="UP001458880"/>
    </source>
</evidence>
<sequence>MIQQLDDDIASSLQSNQIDEPKESLPITDCPIDSQKNQLFITQHNGKLLVEQQPNHGYNIIRVKFSYDSLETDLKSFISRYITDKKYFFHTNYIVYHMLTRIVLQSFTNTAPKLIRSLKRVKLVFNKEDQ</sequence>
<comment type="caution">
    <text evidence="1">The sequence shown here is derived from an EMBL/GenBank/DDBJ whole genome shotgun (WGS) entry which is preliminary data.</text>
</comment>
<reference evidence="1 2" key="1">
    <citation type="journal article" date="2024" name="BMC Genomics">
        <title>De novo assembly and annotation of Popillia japonica's genome with initial clues to its potential as an invasive pest.</title>
        <authorList>
            <person name="Cucini C."/>
            <person name="Boschi S."/>
            <person name="Funari R."/>
            <person name="Cardaioli E."/>
            <person name="Iannotti N."/>
            <person name="Marturano G."/>
            <person name="Paoli F."/>
            <person name="Bruttini M."/>
            <person name="Carapelli A."/>
            <person name="Frati F."/>
            <person name="Nardi F."/>
        </authorList>
    </citation>
    <scope>NUCLEOTIDE SEQUENCE [LARGE SCALE GENOMIC DNA]</scope>
    <source>
        <strain evidence="1">DMR45628</strain>
    </source>
</reference>
<dbReference type="EMBL" id="JASPKY010000079">
    <property type="protein sequence ID" value="KAK9739047.1"/>
    <property type="molecule type" value="Genomic_DNA"/>
</dbReference>
<organism evidence="1 2">
    <name type="scientific">Popillia japonica</name>
    <name type="common">Japanese beetle</name>
    <dbReference type="NCBI Taxonomy" id="7064"/>
    <lineage>
        <taxon>Eukaryota</taxon>
        <taxon>Metazoa</taxon>
        <taxon>Ecdysozoa</taxon>
        <taxon>Arthropoda</taxon>
        <taxon>Hexapoda</taxon>
        <taxon>Insecta</taxon>
        <taxon>Pterygota</taxon>
        <taxon>Neoptera</taxon>
        <taxon>Endopterygota</taxon>
        <taxon>Coleoptera</taxon>
        <taxon>Polyphaga</taxon>
        <taxon>Scarabaeiformia</taxon>
        <taxon>Scarabaeidae</taxon>
        <taxon>Rutelinae</taxon>
        <taxon>Popillia</taxon>
    </lineage>
</organism>
<keyword evidence="2" id="KW-1185">Reference proteome</keyword>
<gene>
    <name evidence="1" type="ORF">QE152_g9299</name>
</gene>
<dbReference type="Proteomes" id="UP001458880">
    <property type="component" value="Unassembled WGS sequence"/>
</dbReference>
<dbReference type="AlphaFoldDB" id="A0AAW1LZV0"/>
<name>A0AAW1LZV0_POPJA</name>
<protein>
    <submittedName>
        <fullName evidence="1">Uncharacterized protein</fullName>
    </submittedName>
</protein>
<proteinExistence type="predicted"/>